<dbReference type="Pfam" id="PF00497">
    <property type="entry name" value="SBP_bac_3"/>
    <property type="match status" value="1"/>
</dbReference>
<reference evidence="2 3" key="1">
    <citation type="submission" date="2022-01" db="EMBL/GenBank/DDBJ databases">
        <title>Paraglaciecola sp. G1-23.</title>
        <authorList>
            <person name="Jin M.S."/>
            <person name="Han D.M."/>
            <person name="Kim H.M."/>
            <person name="Jeon C.O."/>
        </authorList>
    </citation>
    <scope>NUCLEOTIDE SEQUENCE [LARGE SCALE GENOMIC DNA]</scope>
    <source>
        <strain evidence="2 3">G1-23</strain>
    </source>
</reference>
<dbReference type="SUPFAM" id="SSF53850">
    <property type="entry name" value="Periplasmic binding protein-like II"/>
    <property type="match status" value="1"/>
</dbReference>
<proteinExistence type="predicted"/>
<keyword evidence="3" id="KW-1185">Reference proteome</keyword>
<dbReference type="InterPro" id="IPR001638">
    <property type="entry name" value="Solute-binding_3/MltF_N"/>
</dbReference>
<name>A0ABS9D627_9ALTE</name>
<dbReference type="Gene3D" id="3.40.190.10">
    <property type="entry name" value="Periplasmic binding protein-like II"/>
    <property type="match status" value="1"/>
</dbReference>
<evidence type="ECO:0000313" key="2">
    <source>
        <dbReference type="EMBL" id="MCF2948235.1"/>
    </source>
</evidence>
<evidence type="ECO:0000259" key="1">
    <source>
        <dbReference type="Pfam" id="PF00497"/>
    </source>
</evidence>
<protein>
    <submittedName>
        <fullName evidence="2">Transporter substrate-binding domain-containing protein</fullName>
    </submittedName>
</protein>
<comment type="caution">
    <text evidence="2">The sequence shown here is derived from an EMBL/GenBank/DDBJ whole genome shotgun (WGS) entry which is preliminary data.</text>
</comment>
<gene>
    <name evidence="2" type="ORF">L0668_08970</name>
</gene>
<accession>A0ABS9D627</accession>
<sequence length="277" mass="32090">MPSKYFILILTLFGPFSLHAKSVIFCIEEIDYLPYISLQDHKNNKVDGLLIKVVKQASLKVGIQAKFTRQPWLRCQAMVKNGQVQSLMAMIKNTDREKFFAFPKDVFYIQQVEYPIIVKRNGVFDDNNQLKPNFFDENQLFDPQLYKKHNYLGLDAPLGYISYQYLAANKILPPFHTSLATGLNLVVHEKLDGYVVERLIAHHEILKAGLTKQLTVTQGIVMKSYWYVPFNKEFYKRNRNKVNRFWQVVSDLGSQVLTDFSETKVIIDTGLLKTQGQ</sequence>
<dbReference type="RefSeq" id="WP_235311908.1">
    <property type="nucleotide sequence ID" value="NZ_JAKGAS010000004.1"/>
</dbReference>
<dbReference type="Proteomes" id="UP001521137">
    <property type="component" value="Unassembled WGS sequence"/>
</dbReference>
<dbReference type="EMBL" id="JAKGAS010000004">
    <property type="protein sequence ID" value="MCF2948235.1"/>
    <property type="molecule type" value="Genomic_DNA"/>
</dbReference>
<evidence type="ECO:0000313" key="3">
    <source>
        <dbReference type="Proteomes" id="UP001521137"/>
    </source>
</evidence>
<feature type="domain" description="Solute-binding protein family 3/N-terminal" evidence="1">
    <location>
        <begin position="31"/>
        <end position="120"/>
    </location>
</feature>
<organism evidence="2 3">
    <name type="scientific">Paraglaciecola algarum</name>
    <dbReference type="NCBI Taxonomy" id="3050085"/>
    <lineage>
        <taxon>Bacteria</taxon>
        <taxon>Pseudomonadati</taxon>
        <taxon>Pseudomonadota</taxon>
        <taxon>Gammaproteobacteria</taxon>
        <taxon>Alteromonadales</taxon>
        <taxon>Alteromonadaceae</taxon>
        <taxon>Paraglaciecola</taxon>
    </lineage>
</organism>